<proteinExistence type="predicted"/>
<keyword evidence="1" id="KW-0472">Membrane</keyword>
<comment type="caution">
    <text evidence="2">The sequence shown here is derived from an EMBL/GenBank/DDBJ whole genome shotgun (WGS) entry which is preliminary data.</text>
</comment>
<feature type="transmembrane region" description="Helical" evidence="1">
    <location>
        <begin position="37"/>
        <end position="55"/>
    </location>
</feature>
<feature type="transmembrane region" description="Helical" evidence="1">
    <location>
        <begin position="6"/>
        <end position="25"/>
    </location>
</feature>
<dbReference type="PROSITE" id="PS00141">
    <property type="entry name" value="ASP_PROTEASE"/>
    <property type="match status" value="1"/>
</dbReference>
<dbReference type="Pfam" id="PF13975">
    <property type="entry name" value="gag-asp_proteas"/>
    <property type="match status" value="1"/>
</dbReference>
<sequence length="193" mass="21669">MAGDDFARVLYLILLLAVIGGYFLLQNRRQMGQMVQQMAIWLLIIIGLATGWGLWSDLQRDRIPQHSVITGAARVEVPRAIDGHYYLTLELNGTPVRFVVDTGATDVVLTTQDAARIGIDPADLGYFGQARTANGTVRTARIRIDEVTLGEFRDTNLTAWVNEGQMETSLLGMAYLNRFERIEMVRDRLILSR</sequence>
<dbReference type="GO" id="GO:0006508">
    <property type="term" value="P:proteolysis"/>
    <property type="evidence" value="ECO:0007669"/>
    <property type="project" value="UniProtKB-KW"/>
</dbReference>
<dbReference type="CDD" id="cd05483">
    <property type="entry name" value="retropepsin_like_bacteria"/>
    <property type="match status" value="1"/>
</dbReference>
<accession>A0ABW2ULD3</accession>
<keyword evidence="3" id="KW-1185">Reference proteome</keyword>
<name>A0ABW2ULD3_9RHOB</name>
<reference evidence="3" key="1">
    <citation type="journal article" date="2019" name="Int. J. Syst. Evol. Microbiol.">
        <title>The Global Catalogue of Microorganisms (GCM) 10K type strain sequencing project: providing services to taxonomists for standard genome sequencing and annotation.</title>
        <authorList>
            <consortium name="The Broad Institute Genomics Platform"/>
            <consortium name="The Broad Institute Genome Sequencing Center for Infectious Disease"/>
            <person name="Wu L."/>
            <person name="Ma J."/>
        </authorList>
    </citation>
    <scope>NUCLEOTIDE SEQUENCE [LARGE SCALE GENOMIC DNA]</scope>
    <source>
        <strain evidence="3">CGMCC 1.12750</strain>
    </source>
</reference>
<gene>
    <name evidence="2" type="ORF">ACFQXB_12550</name>
</gene>
<dbReference type="InterPro" id="IPR001969">
    <property type="entry name" value="Aspartic_peptidase_AS"/>
</dbReference>
<dbReference type="InterPro" id="IPR021109">
    <property type="entry name" value="Peptidase_aspartic_dom_sf"/>
</dbReference>
<dbReference type="GO" id="GO:0008233">
    <property type="term" value="F:peptidase activity"/>
    <property type="evidence" value="ECO:0007669"/>
    <property type="project" value="UniProtKB-KW"/>
</dbReference>
<evidence type="ECO:0000256" key="1">
    <source>
        <dbReference type="SAM" id="Phobius"/>
    </source>
</evidence>
<keyword evidence="2" id="KW-0645">Protease</keyword>
<dbReference type="NCBIfam" id="TIGR02281">
    <property type="entry name" value="clan_AA_DTGA"/>
    <property type="match status" value="1"/>
</dbReference>
<keyword evidence="1" id="KW-0812">Transmembrane</keyword>
<dbReference type="InterPro" id="IPR011969">
    <property type="entry name" value="Clan_AA_Asp_peptidase_C"/>
</dbReference>
<keyword evidence="1" id="KW-1133">Transmembrane helix</keyword>
<keyword evidence="2" id="KW-0378">Hydrolase</keyword>
<dbReference type="EMBL" id="JBHTFQ010000006">
    <property type="protein sequence ID" value="MFC7705028.1"/>
    <property type="molecule type" value="Genomic_DNA"/>
</dbReference>
<dbReference type="Gene3D" id="2.40.70.10">
    <property type="entry name" value="Acid Proteases"/>
    <property type="match status" value="1"/>
</dbReference>
<organism evidence="2 3">
    <name type="scientific">Plastorhodobacter daqingensis</name>
    <dbReference type="NCBI Taxonomy" id="1387281"/>
    <lineage>
        <taxon>Bacteria</taxon>
        <taxon>Pseudomonadati</taxon>
        <taxon>Pseudomonadota</taxon>
        <taxon>Alphaproteobacteria</taxon>
        <taxon>Rhodobacterales</taxon>
        <taxon>Paracoccaceae</taxon>
        <taxon>Plastorhodobacter</taxon>
    </lineage>
</organism>
<protein>
    <submittedName>
        <fullName evidence="2">TIGR02281 family clan AA aspartic protease</fullName>
    </submittedName>
</protein>
<dbReference type="SUPFAM" id="SSF50630">
    <property type="entry name" value="Acid proteases"/>
    <property type="match status" value="1"/>
</dbReference>
<dbReference type="RefSeq" id="WP_377404191.1">
    <property type="nucleotide sequence ID" value="NZ_JBHTFQ010000006.1"/>
</dbReference>
<evidence type="ECO:0000313" key="3">
    <source>
        <dbReference type="Proteomes" id="UP001596516"/>
    </source>
</evidence>
<evidence type="ECO:0000313" key="2">
    <source>
        <dbReference type="EMBL" id="MFC7705028.1"/>
    </source>
</evidence>
<dbReference type="InterPro" id="IPR034122">
    <property type="entry name" value="Retropepsin-like_bacterial"/>
</dbReference>
<dbReference type="Proteomes" id="UP001596516">
    <property type="component" value="Unassembled WGS sequence"/>
</dbReference>